<feature type="chain" id="PRO_5039552876" description="CYTH domain-containing protein" evidence="1">
    <location>
        <begin position="24"/>
        <end position="287"/>
    </location>
</feature>
<dbReference type="RefSeq" id="WP_099518164.1">
    <property type="nucleotide sequence ID" value="NZ_CP016808.1"/>
</dbReference>
<dbReference type="EMBL" id="CP016808">
    <property type="protein sequence ID" value="ANY66878.1"/>
    <property type="molecule type" value="Genomic_DNA"/>
</dbReference>
<dbReference type="Gene3D" id="2.40.320.10">
    <property type="entry name" value="Hypothetical Protein Pfu-838710-001"/>
    <property type="match status" value="1"/>
</dbReference>
<feature type="signal peptide" evidence="1">
    <location>
        <begin position="1"/>
        <end position="23"/>
    </location>
</feature>
<keyword evidence="1" id="KW-0732">Signal</keyword>
<dbReference type="AlphaFoldDB" id="A0A1B2DGP0"/>
<name>A0A1B2DGP0_9BACL</name>
<evidence type="ECO:0000313" key="2">
    <source>
        <dbReference type="EMBL" id="ANY66878.1"/>
    </source>
</evidence>
<protein>
    <recommendedName>
        <fullName evidence="3">CYTH domain-containing protein</fullName>
    </recommendedName>
</protein>
<gene>
    <name evidence="2" type="ORF">BBD42_10665</name>
</gene>
<evidence type="ECO:0000256" key="1">
    <source>
        <dbReference type="SAM" id="SignalP"/>
    </source>
</evidence>
<reference evidence="2" key="1">
    <citation type="submission" date="2016-08" db="EMBL/GenBank/DDBJ databases">
        <title>Complete Genome Seqeunce of Paenibacillus sp. BIHB 4019 from tea rhizoplane.</title>
        <authorList>
            <person name="Thakur R."/>
            <person name="Swarnkar M.K."/>
            <person name="Gulati A."/>
        </authorList>
    </citation>
    <scope>NUCLEOTIDE SEQUENCE [LARGE SCALE GENOMIC DNA]</scope>
    <source>
        <strain evidence="2">BIHB4019</strain>
    </source>
</reference>
<accession>A0A1B2DGP0</accession>
<organism evidence="2">
    <name type="scientific">Paenibacillus sp. BIHB 4019</name>
    <dbReference type="NCBI Taxonomy" id="1870819"/>
    <lineage>
        <taxon>Bacteria</taxon>
        <taxon>Bacillati</taxon>
        <taxon>Bacillota</taxon>
        <taxon>Bacilli</taxon>
        <taxon>Bacillales</taxon>
        <taxon>Paenibacillaceae</taxon>
        <taxon>Paenibacillus</taxon>
    </lineage>
</organism>
<proteinExistence type="predicted"/>
<evidence type="ECO:0008006" key="3">
    <source>
        <dbReference type="Google" id="ProtNLM"/>
    </source>
</evidence>
<sequence length="287" mass="31795">MKHWLTKAGTMVLSATLLLSAFQAPDTVQAKKQEANMVPSYEVKLLLDSTKVLNSNLTLSSAAASQFNLTTSRQTNVEYFDTNSLGLDDAGWNARFRKKEDKNNYELTYKKRYAVQNGNIDAALTLANTEGFDITDDNYKAEIDWGYSKQTLSMSVDKKVSQSLNGALGLPSESAARQMLLDELPGKLKNWGTSNWGKTQLQNSRAYGPVLTTKHTGTWNGLEVDVEIWPIRNAAGTGIDPIVEISFKTDEYSIANTNRTALINSLNNLGWLVPADGLKTQLVLERY</sequence>